<dbReference type="PROSITE" id="PS50011">
    <property type="entry name" value="PROTEIN_KINASE_DOM"/>
    <property type="match status" value="1"/>
</dbReference>
<gene>
    <name evidence="7" type="ORF">ACFQKB_21870</name>
</gene>
<dbReference type="SMART" id="SM00220">
    <property type="entry name" value="S_TKc"/>
    <property type="match status" value="1"/>
</dbReference>
<dbReference type="PANTHER" id="PTHR43289:SF34">
    <property type="entry name" value="SERINE_THREONINE-PROTEIN KINASE YBDM-RELATED"/>
    <property type="match status" value="1"/>
</dbReference>
<dbReference type="InterPro" id="IPR008271">
    <property type="entry name" value="Ser/Thr_kinase_AS"/>
</dbReference>
<dbReference type="EMBL" id="JBHSXS010000013">
    <property type="protein sequence ID" value="MFC6882419.1"/>
    <property type="molecule type" value="Genomic_DNA"/>
</dbReference>
<dbReference type="InterPro" id="IPR000719">
    <property type="entry name" value="Prot_kinase_dom"/>
</dbReference>
<keyword evidence="8" id="KW-1185">Reference proteome</keyword>
<dbReference type="CDD" id="cd14014">
    <property type="entry name" value="STKc_PknB_like"/>
    <property type="match status" value="1"/>
</dbReference>
<keyword evidence="1 7" id="KW-0808">Transferase</keyword>
<evidence type="ECO:0000256" key="3">
    <source>
        <dbReference type="ARBA" id="ARBA00022777"/>
    </source>
</evidence>
<reference evidence="8" key="1">
    <citation type="journal article" date="2019" name="Int. J. Syst. Evol. Microbiol.">
        <title>The Global Catalogue of Microorganisms (GCM) 10K type strain sequencing project: providing services to taxonomists for standard genome sequencing and annotation.</title>
        <authorList>
            <consortium name="The Broad Institute Genomics Platform"/>
            <consortium name="The Broad Institute Genome Sequencing Center for Infectious Disease"/>
            <person name="Wu L."/>
            <person name="Ma J."/>
        </authorList>
    </citation>
    <scope>NUCLEOTIDE SEQUENCE [LARGE SCALE GENOMIC DNA]</scope>
    <source>
        <strain evidence="8">JCM 3369</strain>
    </source>
</reference>
<protein>
    <submittedName>
        <fullName evidence="7">Serine/threonine-protein kinase</fullName>
        <ecNumber evidence="7">2.7.11.1</ecNumber>
    </submittedName>
</protein>
<evidence type="ECO:0000313" key="7">
    <source>
        <dbReference type="EMBL" id="MFC6882419.1"/>
    </source>
</evidence>
<proteinExistence type="predicted"/>
<dbReference type="Pfam" id="PF00069">
    <property type="entry name" value="Pkinase"/>
    <property type="match status" value="1"/>
</dbReference>
<dbReference type="Gene3D" id="1.10.510.10">
    <property type="entry name" value="Transferase(Phosphotransferase) domain 1"/>
    <property type="match status" value="1"/>
</dbReference>
<sequence length="303" mass="32475">MQSPQPDSPQMIGPYRVVARLGSGGMGEVFLASSPSRRLVAVKVIRPELLGDPQWRARFRREVTSAQSVSGFYTAPVVDADPDAEQPWLATQYIRGVSLAAVVREKGPLPEQAACKLGAGLAEALIAIHRAGIVHRDLKPSNVLLASDGPRVIDFGIARPLDALPLSRSEILGTPAYMSPEQALGEAVTPQSDAFSLGATLVCAATGAAPFGIDHKVRGRIVYGEPDLSRLPDPLRGLVTRCLLKEPEERPSPEQVLTALSTLLDAHYGEEWLLPDVEALIGAQDETLVQVTKKLSSPFESLP</sequence>
<accession>A0ABW2CLG8</accession>
<dbReference type="RefSeq" id="WP_241684636.1">
    <property type="nucleotide sequence ID" value="NZ_JBHSXE010000001.1"/>
</dbReference>
<keyword evidence="4 5" id="KW-0067">ATP-binding</keyword>
<dbReference type="InterPro" id="IPR017441">
    <property type="entry name" value="Protein_kinase_ATP_BS"/>
</dbReference>
<feature type="domain" description="Protein kinase" evidence="6">
    <location>
        <begin position="15"/>
        <end position="273"/>
    </location>
</feature>
<evidence type="ECO:0000256" key="1">
    <source>
        <dbReference type="ARBA" id="ARBA00022679"/>
    </source>
</evidence>
<name>A0ABW2CLG8_9ACTN</name>
<organism evidence="7 8">
    <name type="scientific">Actinomadura yumaensis</name>
    <dbReference type="NCBI Taxonomy" id="111807"/>
    <lineage>
        <taxon>Bacteria</taxon>
        <taxon>Bacillati</taxon>
        <taxon>Actinomycetota</taxon>
        <taxon>Actinomycetes</taxon>
        <taxon>Streptosporangiales</taxon>
        <taxon>Thermomonosporaceae</taxon>
        <taxon>Actinomadura</taxon>
    </lineage>
</organism>
<dbReference type="PANTHER" id="PTHR43289">
    <property type="entry name" value="MITOGEN-ACTIVATED PROTEIN KINASE KINASE KINASE 20-RELATED"/>
    <property type="match status" value="1"/>
</dbReference>
<dbReference type="Gene3D" id="3.30.200.20">
    <property type="entry name" value="Phosphorylase Kinase, domain 1"/>
    <property type="match status" value="1"/>
</dbReference>
<keyword evidence="3 7" id="KW-0418">Kinase</keyword>
<dbReference type="SUPFAM" id="SSF56112">
    <property type="entry name" value="Protein kinase-like (PK-like)"/>
    <property type="match status" value="1"/>
</dbReference>
<evidence type="ECO:0000256" key="2">
    <source>
        <dbReference type="ARBA" id="ARBA00022741"/>
    </source>
</evidence>
<comment type="caution">
    <text evidence="7">The sequence shown here is derived from an EMBL/GenBank/DDBJ whole genome shotgun (WGS) entry which is preliminary data.</text>
</comment>
<evidence type="ECO:0000256" key="4">
    <source>
        <dbReference type="ARBA" id="ARBA00022840"/>
    </source>
</evidence>
<evidence type="ECO:0000256" key="5">
    <source>
        <dbReference type="PROSITE-ProRule" id="PRU10141"/>
    </source>
</evidence>
<dbReference type="EC" id="2.7.11.1" evidence="7"/>
<keyword evidence="2 5" id="KW-0547">Nucleotide-binding</keyword>
<feature type="binding site" evidence="5">
    <location>
        <position position="43"/>
    </location>
    <ligand>
        <name>ATP</name>
        <dbReference type="ChEBI" id="CHEBI:30616"/>
    </ligand>
</feature>
<dbReference type="PROSITE" id="PS00107">
    <property type="entry name" value="PROTEIN_KINASE_ATP"/>
    <property type="match status" value="1"/>
</dbReference>
<dbReference type="PROSITE" id="PS00108">
    <property type="entry name" value="PROTEIN_KINASE_ST"/>
    <property type="match status" value="1"/>
</dbReference>
<dbReference type="InterPro" id="IPR011009">
    <property type="entry name" value="Kinase-like_dom_sf"/>
</dbReference>
<evidence type="ECO:0000259" key="6">
    <source>
        <dbReference type="PROSITE" id="PS50011"/>
    </source>
</evidence>
<evidence type="ECO:0000313" key="8">
    <source>
        <dbReference type="Proteomes" id="UP001596380"/>
    </source>
</evidence>
<dbReference type="Proteomes" id="UP001596380">
    <property type="component" value="Unassembled WGS sequence"/>
</dbReference>
<dbReference type="GO" id="GO:0004674">
    <property type="term" value="F:protein serine/threonine kinase activity"/>
    <property type="evidence" value="ECO:0007669"/>
    <property type="project" value="UniProtKB-EC"/>
</dbReference>